<proteinExistence type="inferred from homology"/>
<dbReference type="InterPro" id="IPR050550">
    <property type="entry name" value="SEC23_SEC24_subfamily"/>
</dbReference>
<feature type="compositionally biased region" description="Pro residues" evidence="7">
    <location>
        <begin position="143"/>
        <end position="156"/>
    </location>
</feature>
<dbReference type="Gene3D" id="2.60.40.1670">
    <property type="entry name" value="beta-sandwich domain of Sec23/24"/>
    <property type="match status" value="1"/>
</dbReference>
<dbReference type="InterPro" id="IPR036465">
    <property type="entry name" value="vWFA_dom_sf"/>
</dbReference>
<evidence type="ECO:0000313" key="14">
    <source>
        <dbReference type="Proteomes" id="UP000095284"/>
    </source>
</evidence>
<keyword evidence="6" id="KW-0968">Cytoplasmic vesicle</keyword>
<dbReference type="EMBL" id="CAJFCV020000001">
    <property type="protein sequence ID" value="CAG9083988.1"/>
    <property type="molecule type" value="Genomic_DNA"/>
</dbReference>
<dbReference type="InterPro" id="IPR012990">
    <property type="entry name" value="Beta-sandwich_Sec23_24"/>
</dbReference>
<name>A0A1I7SAE6_BURXY</name>
<dbReference type="Pfam" id="PF08033">
    <property type="entry name" value="Sec23_BS"/>
    <property type="match status" value="1"/>
</dbReference>
<dbReference type="Pfam" id="PF00626">
    <property type="entry name" value="Gelsolin"/>
    <property type="match status" value="1"/>
</dbReference>
<evidence type="ECO:0000259" key="12">
    <source>
        <dbReference type="Pfam" id="PF08033"/>
    </source>
</evidence>
<dbReference type="Gene3D" id="2.30.30.380">
    <property type="entry name" value="Zn-finger domain of Sec23/24"/>
    <property type="match status" value="1"/>
</dbReference>
<dbReference type="GO" id="GO:0070971">
    <property type="term" value="C:endoplasmic reticulum exit site"/>
    <property type="evidence" value="ECO:0007669"/>
    <property type="project" value="TreeGrafter"/>
</dbReference>
<dbReference type="EMBL" id="CAJFDI010000001">
    <property type="protein sequence ID" value="CAD5209165.1"/>
    <property type="molecule type" value="Genomic_DNA"/>
</dbReference>
<keyword evidence="5" id="KW-0653">Protein transport</keyword>
<comment type="subcellular location">
    <subcellularLocation>
        <location evidence="1">Cytoplasmic vesicle</location>
        <location evidence="1">COPII-coated vesicle membrane</location>
        <topology evidence="1">Peripheral membrane protein</topology>
        <orientation evidence="1">Cytoplasmic side</orientation>
    </subcellularLocation>
    <subcellularLocation>
        <location evidence="2">Endoplasmic reticulum membrane</location>
        <topology evidence="2">Peripheral membrane protein</topology>
        <orientation evidence="2">Cytoplasmic side</orientation>
    </subcellularLocation>
</comment>
<dbReference type="PANTHER" id="PTHR13803">
    <property type="entry name" value="SEC24-RELATED PROTEIN"/>
    <property type="match status" value="1"/>
</dbReference>
<dbReference type="GO" id="GO:0030127">
    <property type="term" value="C:COPII vesicle coat"/>
    <property type="evidence" value="ECO:0007669"/>
    <property type="project" value="InterPro"/>
</dbReference>
<dbReference type="SUPFAM" id="SSF81995">
    <property type="entry name" value="beta-sandwich domain of Sec23/24"/>
    <property type="match status" value="1"/>
</dbReference>
<dbReference type="InterPro" id="IPR007123">
    <property type="entry name" value="Gelsolin-like_dom"/>
</dbReference>
<evidence type="ECO:0000259" key="9">
    <source>
        <dbReference type="Pfam" id="PF04810"/>
    </source>
</evidence>
<dbReference type="InterPro" id="IPR036175">
    <property type="entry name" value="Sec23/24_helical_dom_sf"/>
</dbReference>
<feature type="compositionally biased region" description="Low complexity" evidence="7">
    <location>
        <begin position="49"/>
        <end position="62"/>
    </location>
</feature>
<dbReference type="GO" id="GO:0000149">
    <property type="term" value="F:SNARE binding"/>
    <property type="evidence" value="ECO:0007669"/>
    <property type="project" value="TreeGrafter"/>
</dbReference>
<feature type="domain" description="Zinc finger Sec23/Sec24-type" evidence="9">
    <location>
        <begin position="265"/>
        <end position="303"/>
    </location>
</feature>
<sequence>MFSQPPGPPQFPQQPGFPPSQPQYPVPTSQPQPPNGYFPQNPGPPQNFGPPSMSGPLGFPSGPSGGPGIAPGPPGMPPMGVMPPGPPGMRPPSGMPGIPGPAGMPPGPPVMGLSSSGTPGAAGLAGVPPGPPGMGLPTGMPGIPGPAGMPPGPPGMQRPQQRLDPNAMPSIVQVVQDDRALYSDTAFQTGFTEAALPPLVTTEFTAYDTGNANPKFIRSSVYTMPVSNDMIKSYQLPITLSLTPFAELNPNELQPPIVDLGELGPIRCQRCKAYISSFMEFIDGGRRFRCPFCHATTPVEDAYFAHLDHTGKRTDVQQRPELMYGSYEFVATKAYCSNNLLPLEPAFVFLLDVSYNSVRSGLLETFCSNILDILKYLPKDINAEKPTIKIALATYDQQIHFYDLSSSNQTHMCVVSDIEDVFVPFVEGFFVDYETAAANLERCLRDIRQTFSDTRVTETILGPAIKIGLESLKAARRSGKLFVFHTNLPTVEAPGKLKNREDRKLLGTDKEKQVLSPGTEYYGRLGEECVKHGVGVDLFFFPNAHIDLASIAPVATITGGSIYKYQYFDAHRDGKRFLSDLKRDVSRVIAFDVMMRVRTSTGIRPTGFFGSFFMQNVTAIEMGTLDADKSLQVEIKYDDKLNENDRAYIQVATLFTSPNGQRRLRVQNLTLKVVSDHAELFRNVDYTAVVTHMFKLCEKIVREQSPKDMRDELINASAKILAGYREKCSDGAPIGQLILPEALKLLPLFACCISKSDALVAGGEITVDDRAWMMNLARSMRPDDVIRYLYPSVYPLTQVNVESIRESLPVSVRASFQYFQQEEAYLVDNGMIAFIWIGPQVNKDWLQNVFGVHAIENLDSEKSDVPLRDNPDSQALHALLERLNHQRPRVLKVVLVKAGDGLESWMKKFLVEDRYGQNSVSYVDYLCDVHRVIRQLIS</sequence>
<evidence type="ECO:0000256" key="5">
    <source>
        <dbReference type="ARBA" id="ARBA00022927"/>
    </source>
</evidence>
<dbReference type="Proteomes" id="UP000095284">
    <property type="component" value="Unplaced"/>
</dbReference>
<protein>
    <submittedName>
        <fullName evidence="13">(pine wood nematode) hypothetical protein</fullName>
    </submittedName>
</protein>
<dbReference type="SUPFAM" id="SSF53300">
    <property type="entry name" value="vWA-like"/>
    <property type="match status" value="1"/>
</dbReference>
<feature type="domain" description="Sec23/Sec24 helical" evidence="11">
    <location>
        <begin position="685"/>
        <end position="786"/>
    </location>
</feature>
<evidence type="ECO:0000313" key="16">
    <source>
        <dbReference type="WBParaSite" id="BXY_0999300.1"/>
    </source>
</evidence>
<reference evidence="16" key="1">
    <citation type="submission" date="2016-11" db="UniProtKB">
        <authorList>
            <consortium name="WormBaseParasite"/>
        </authorList>
    </citation>
    <scope>IDENTIFICATION</scope>
</reference>
<feature type="domain" description="Sec23/Sec24 trunk" evidence="10">
    <location>
        <begin position="342"/>
        <end position="585"/>
    </location>
</feature>
<evidence type="ECO:0000256" key="2">
    <source>
        <dbReference type="ARBA" id="ARBA00004397"/>
    </source>
</evidence>
<dbReference type="PANTHER" id="PTHR13803:SF4">
    <property type="entry name" value="SECRETORY 24CD, ISOFORM C"/>
    <property type="match status" value="1"/>
</dbReference>
<dbReference type="eggNOG" id="KOG1984">
    <property type="taxonomic scope" value="Eukaryota"/>
</dbReference>
<feature type="domain" description="Gelsolin-like" evidence="8">
    <location>
        <begin position="808"/>
        <end position="875"/>
    </location>
</feature>
<evidence type="ECO:0000256" key="3">
    <source>
        <dbReference type="ARBA" id="ARBA00008334"/>
    </source>
</evidence>
<dbReference type="SUPFAM" id="SSF82754">
    <property type="entry name" value="C-terminal, gelsolin-like domain of Sec23/24"/>
    <property type="match status" value="1"/>
</dbReference>
<dbReference type="Gene3D" id="3.40.50.410">
    <property type="entry name" value="von Willebrand factor, type A domain"/>
    <property type="match status" value="1"/>
</dbReference>
<dbReference type="InterPro" id="IPR006895">
    <property type="entry name" value="Znf_Sec23_Sec24"/>
</dbReference>
<keyword evidence="15" id="KW-1185">Reference proteome</keyword>
<dbReference type="GO" id="GO:0006886">
    <property type="term" value="P:intracellular protein transport"/>
    <property type="evidence" value="ECO:0007669"/>
    <property type="project" value="InterPro"/>
</dbReference>
<dbReference type="Proteomes" id="UP000582659">
    <property type="component" value="Unassembled WGS sequence"/>
</dbReference>
<dbReference type="WBParaSite" id="BXY_0999300.1">
    <property type="protein sequence ID" value="BXY_0999300.1"/>
    <property type="gene ID" value="BXY_0999300"/>
</dbReference>
<dbReference type="Proteomes" id="UP000659654">
    <property type="component" value="Unassembled WGS sequence"/>
</dbReference>
<dbReference type="SUPFAM" id="SSF81811">
    <property type="entry name" value="Helical domain of Sec23/24"/>
    <property type="match status" value="1"/>
</dbReference>
<evidence type="ECO:0000256" key="7">
    <source>
        <dbReference type="SAM" id="MobiDB-lite"/>
    </source>
</evidence>
<dbReference type="InterPro" id="IPR006896">
    <property type="entry name" value="Sec23/24_trunk_dom"/>
</dbReference>
<evidence type="ECO:0000259" key="11">
    <source>
        <dbReference type="Pfam" id="PF04815"/>
    </source>
</evidence>
<reference evidence="13" key="2">
    <citation type="submission" date="2020-09" db="EMBL/GenBank/DDBJ databases">
        <authorList>
            <person name="Kikuchi T."/>
        </authorList>
    </citation>
    <scope>NUCLEOTIDE SEQUENCE</scope>
    <source>
        <strain evidence="13">Ka4C1</strain>
    </source>
</reference>
<dbReference type="GO" id="GO:0008270">
    <property type="term" value="F:zinc ion binding"/>
    <property type="evidence" value="ECO:0007669"/>
    <property type="project" value="InterPro"/>
</dbReference>
<accession>A0A1I7SAE6</accession>
<dbReference type="SMR" id="A0A1I7SAE6"/>
<feature type="compositionally biased region" description="Pro residues" evidence="7">
    <location>
        <begin position="1"/>
        <end position="48"/>
    </location>
</feature>
<evidence type="ECO:0000259" key="10">
    <source>
        <dbReference type="Pfam" id="PF04811"/>
    </source>
</evidence>
<keyword evidence="4" id="KW-0813">Transport</keyword>
<feature type="region of interest" description="Disordered" evidence="7">
    <location>
        <begin position="1"/>
        <end position="162"/>
    </location>
</feature>
<organism evidence="14 16">
    <name type="scientific">Bursaphelenchus xylophilus</name>
    <name type="common">Pinewood nematode worm</name>
    <name type="synonym">Aphelenchoides xylophilus</name>
    <dbReference type="NCBI Taxonomy" id="6326"/>
    <lineage>
        <taxon>Eukaryota</taxon>
        <taxon>Metazoa</taxon>
        <taxon>Ecdysozoa</taxon>
        <taxon>Nematoda</taxon>
        <taxon>Chromadorea</taxon>
        <taxon>Rhabditida</taxon>
        <taxon>Tylenchina</taxon>
        <taxon>Tylenchomorpha</taxon>
        <taxon>Aphelenchoidea</taxon>
        <taxon>Aphelenchoididae</taxon>
        <taxon>Bursaphelenchus</taxon>
    </lineage>
</organism>
<feature type="compositionally biased region" description="Low complexity" evidence="7">
    <location>
        <begin position="110"/>
        <end position="127"/>
    </location>
</feature>
<evidence type="ECO:0000256" key="6">
    <source>
        <dbReference type="ARBA" id="ARBA00023329"/>
    </source>
</evidence>
<evidence type="ECO:0000259" key="8">
    <source>
        <dbReference type="Pfam" id="PF00626"/>
    </source>
</evidence>
<dbReference type="OrthoDB" id="49016at2759"/>
<feature type="domain" description="Sec23/Sec24 beta-sandwich" evidence="12">
    <location>
        <begin position="590"/>
        <end position="673"/>
    </location>
</feature>
<dbReference type="SUPFAM" id="SSF82919">
    <property type="entry name" value="Zn-finger domain of Sec23/24"/>
    <property type="match status" value="1"/>
</dbReference>
<dbReference type="Pfam" id="PF04815">
    <property type="entry name" value="Sec23_helical"/>
    <property type="match status" value="1"/>
</dbReference>
<comment type="similarity">
    <text evidence="3">Belongs to the SEC23/SEC24 family. SEC24 subfamily.</text>
</comment>
<evidence type="ECO:0000313" key="15">
    <source>
        <dbReference type="Proteomes" id="UP000659654"/>
    </source>
</evidence>
<dbReference type="Pfam" id="PF04811">
    <property type="entry name" value="Sec23_trunk"/>
    <property type="match status" value="1"/>
</dbReference>
<dbReference type="Gene3D" id="3.40.20.10">
    <property type="entry name" value="Severin"/>
    <property type="match status" value="1"/>
</dbReference>
<dbReference type="GO" id="GO:0090110">
    <property type="term" value="P:COPII-coated vesicle cargo loading"/>
    <property type="evidence" value="ECO:0007669"/>
    <property type="project" value="TreeGrafter"/>
</dbReference>
<feature type="compositionally biased region" description="Pro residues" evidence="7">
    <location>
        <begin position="70"/>
        <end position="109"/>
    </location>
</feature>
<evidence type="ECO:0000256" key="4">
    <source>
        <dbReference type="ARBA" id="ARBA00022448"/>
    </source>
</evidence>
<dbReference type="Gene3D" id="1.20.120.730">
    <property type="entry name" value="Sec23/Sec24 helical domain"/>
    <property type="match status" value="1"/>
</dbReference>
<evidence type="ECO:0000313" key="13">
    <source>
        <dbReference type="EMBL" id="CAD5209165.1"/>
    </source>
</evidence>
<evidence type="ECO:0000256" key="1">
    <source>
        <dbReference type="ARBA" id="ARBA00004299"/>
    </source>
</evidence>
<dbReference type="Pfam" id="PF04810">
    <property type="entry name" value="zf-Sec23_Sec24"/>
    <property type="match status" value="1"/>
</dbReference>
<dbReference type="GO" id="GO:0005789">
    <property type="term" value="C:endoplasmic reticulum membrane"/>
    <property type="evidence" value="ECO:0007669"/>
    <property type="project" value="UniProtKB-SubCell"/>
</dbReference>
<dbReference type="InterPro" id="IPR006900">
    <property type="entry name" value="Sec23/24_helical_dom"/>
</dbReference>
<gene>
    <name evidence="13" type="ORF">BXYJ_LOCUS1306</name>
</gene>
<dbReference type="AlphaFoldDB" id="A0A1I7SAE6"/>
<dbReference type="InterPro" id="IPR029006">
    <property type="entry name" value="ADF-H/Gelsolin-like_dom_sf"/>
</dbReference>
<dbReference type="FunFam" id="3.40.50.410:FF:000020">
    <property type="entry name" value="protein transport protein Sec24D isoform X1"/>
    <property type="match status" value="1"/>
</dbReference>
<dbReference type="InterPro" id="IPR036180">
    <property type="entry name" value="Gelsolin-like_dom_sf"/>
</dbReference>
<dbReference type="InterPro" id="IPR036174">
    <property type="entry name" value="Znf_Sec23_Sec24_sf"/>
</dbReference>